<dbReference type="RefSeq" id="WP_194029800.1">
    <property type="nucleotide sequence ID" value="NZ_JADEWZ010000016.1"/>
</dbReference>
<dbReference type="Proteomes" id="UP000654482">
    <property type="component" value="Unassembled WGS sequence"/>
</dbReference>
<feature type="binding site" evidence="15">
    <location>
        <position position="226"/>
    </location>
    <ligand>
        <name>ATP</name>
        <dbReference type="ChEBI" id="CHEBI:30616"/>
        <label>1</label>
        <note>ligand shared between homodimeric partners</note>
    </ligand>
</feature>
<feature type="binding site" evidence="15">
    <location>
        <position position="53"/>
    </location>
    <ligand>
        <name>ATP</name>
        <dbReference type="ChEBI" id="CHEBI:30616"/>
        <label>1</label>
        <note>ligand shared between homodimeric partners</note>
    </ligand>
</feature>
<evidence type="ECO:0000256" key="3">
    <source>
        <dbReference type="ARBA" id="ARBA00022679"/>
    </source>
</evidence>
<feature type="binding site" evidence="15">
    <location>
        <position position="296"/>
    </location>
    <ligand>
        <name>ATP</name>
        <dbReference type="ChEBI" id="CHEBI:30616"/>
        <label>2</label>
        <note>ligand shared between homodimeric partners</note>
    </ligand>
</feature>
<sequence length="520" mass="57947">MNSVNSSEQQAQSFPLKGVRKIRTMIEGFDEISHGGMPIGRTTLASGTSGTGKTLLAVQFLYNGIKDFGDPGIFVTFEESPTDIITNACSFGWDLQELIDRGKLFILDASPDPEGQEVVGNFDLSALIERIQYAIRKYKAKRVSIDSVTAVFQQYEGASVVRREIFRLVARLKQIGVTSIMTTERVDEYGPVARYGVEEFVSDNVIILRNVLEGERRRRTMEILKLRGTTHMKGEYPFTLTKNGINIFPLGAMRLTQRSSNARSSSGVKTLDEMCGGGFFKDSIILATGATGTGKTLLVSKFLQEGCKQGERAILFAYEESRAQLARNANSWGVDFEEMEKKGLLKVICSYPESAGLEDHLQIIKSEIEEFKPSRIAIDSLSALARGVTNNAFRQFVIGVTGYAKQEEITGFFTNTTDQFMGSHSITESHISTITDTIIMLQYVEIRGEMSRAINVFKMRGSWHDKGIREYTISSEGPDIKDSFRHYERIISGSPTRIAVDEKSELSRIVRGVKDKAQDI</sequence>
<feature type="binding site" evidence="15">
    <location>
        <position position="52"/>
    </location>
    <ligand>
        <name>ATP</name>
        <dbReference type="ChEBI" id="CHEBI:30616"/>
        <label>1</label>
        <note>ligand shared between homodimeric partners</note>
    </ligand>
</feature>
<dbReference type="InterPro" id="IPR013503">
    <property type="entry name" value="Circadian_KaiC_bact"/>
</dbReference>
<dbReference type="GO" id="GO:0004712">
    <property type="term" value="F:protein serine/threonine/tyrosine kinase activity"/>
    <property type="evidence" value="ECO:0007669"/>
    <property type="project" value="UniProtKB-UniRule"/>
</dbReference>
<dbReference type="SUPFAM" id="SSF52540">
    <property type="entry name" value="P-loop containing nucleoside triphosphate hydrolases"/>
    <property type="match status" value="2"/>
</dbReference>
<accession>A0A8J7DYV9</accession>
<keyword evidence="8 15" id="KW-0378">Hydrolase</keyword>
<dbReference type="NCBIfam" id="NF006799">
    <property type="entry name" value="PRK09302.1"/>
    <property type="match status" value="1"/>
</dbReference>
<keyword evidence="12 15" id="KW-0090">Biological rhythms</keyword>
<feature type="binding site" evidence="15">
    <location>
        <position position="464"/>
    </location>
    <ligand>
        <name>ATP</name>
        <dbReference type="ChEBI" id="CHEBI:30616"/>
        <label>2</label>
        <note>ligand shared between homodimeric partners</note>
    </ligand>
</feature>
<dbReference type="EC" id="3.6.4.-" evidence="15"/>
<evidence type="ECO:0000256" key="11">
    <source>
        <dbReference type="ARBA" id="ARBA00023015"/>
    </source>
</evidence>
<keyword evidence="15" id="KW-0678">Repressor</keyword>
<feature type="domain" description="KaiC" evidence="16">
    <location>
        <begin position="20"/>
        <end position="261"/>
    </location>
</feature>
<dbReference type="EC" id="2.7.11.1" evidence="15"/>
<evidence type="ECO:0000256" key="6">
    <source>
        <dbReference type="ARBA" id="ARBA00022741"/>
    </source>
</evidence>
<feature type="binding site" evidence="15">
    <location>
        <position position="227"/>
    </location>
    <ligand>
        <name>ATP</name>
        <dbReference type="ChEBI" id="CHEBI:30616"/>
        <label>1</label>
        <note>ligand shared between homodimeric partners</note>
    </ligand>
</feature>
<reference evidence="17" key="1">
    <citation type="submission" date="2020-10" db="EMBL/GenBank/DDBJ databases">
        <authorList>
            <person name="Castelo-Branco R."/>
            <person name="Eusebio N."/>
            <person name="Adriana R."/>
            <person name="Vieira A."/>
            <person name="Brugerolle De Fraissinette N."/>
            <person name="Rezende De Castro R."/>
            <person name="Schneider M.P."/>
            <person name="Vasconcelos V."/>
            <person name="Leao P.N."/>
        </authorList>
    </citation>
    <scope>NUCLEOTIDE SEQUENCE</scope>
    <source>
        <strain evidence="17">LEGE 07157</strain>
    </source>
</reference>
<feature type="binding site" evidence="15">
    <location>
        <position position="297"/>
    </location>
    <ligand>
        <name>ATP</name>
        <dbReference type="ChEBI" id="CHEBI:30616"/>
        <label>2</label>
        <note>ligand shared between homodimeric partners</note>
    </ligand>
</feature>
<feature type="binding site" evidence="15">
    <location>
        <position position="462"/>
    </location>
    <ligand>
        <name>ATP</name>
        <dbReference type="ChEBI" id="CHEBI:30616"/>
        <label>2</label>
        <note>ligand shared between homodimeric partners</note>
    </ligand>
</feature>
<feature type="binding site" evidence="15">
    <location>
        <position position="332"/>
    </location>
    <ligand>
        <name>ATP</name>
        <dbReference type="ChEBI" id="CHEBI:30616"/>
        <label>2</label>
        <note>ligand shared between homodimeric partners</note>
    </ligand>
</feature>
<feature type="binding site" evidence="15">
    <location>
        <position position="55"/>
    </location>
    <ligand>
        <name>ATP</name>
        <dbReference type="ChEBI" id="CHEBI:30616"/>
        <label>1</label>
        <note>ligand shared between homodimeric partners</note>
    </ligand>
</feature>
<keyword evidence="1 15" id="KW-0723">Serine/threonine-protein kinase</keyword>
<feature type="binding site" evidence="15">
    <location>
        <position position="51"/>
    </location>
    <ligand>
        <name>ATP</name>
        <dbReference type="ChEBI" id="CHEBI:30616"/>
        <label>1</label>
        <note>ligand shared between homodimeric partners</note>
    </ligand>
</feature>
<feature type="binding site" evidence="15">
    <location>
        <position position="90"/>
    </location>
    <ligand>
        <name>ATP</name>
        <dbReference type="ChEBI" id="CHEBI:30616"/>
        <label>1</label>
        <note>ligand shared between homodimeric partners</note>
    </ligand>
</feature>
<feature type="binding site" evidence="15">
    <location>
        <position position="231"/>
    </location>
    <ligand>
        <name>ATP</name>
        <dbReference type="ChEBI" id="CHEBI:30616"/>
        <label>1</label>
        <note>ligand shared between homodimeric partners</note>
    </ligand>
</feature>
<keyword evidence="2 15" id="KW-0597">Phosphoprotein</keyword>
<keyword evidence="18" id="KW-1185">Reference proteome</keyword>
<protein>
    <recommendedName>
        <fullName evidence="15">Circadian clock oscillator protein KaiC</fullName>
        <ecNumber evidence="15">2.7.11.1</ecNumber>
        <ecNumber evidence="15">3.6.4.-</ecNumber>
    </recommendedName>
</protein>
<feature type="binding site" evidence="15">
    <location>
        <position position="291"/>
    </location>
    <ligand>
        <name>ATP</name>
        <dbReference type="ChEBI" id="CHEBI:30616"/>
        <label>2</label>
        <note>ligand shared between homodimeric partners</note>
    </ligand>
</feature>
<feature type="binding site" evidence="15">
    <location>
        <position position="466"/>
    </location>
    <ligand>
        <name>ATP</name>
        <dbReference type="ChEBI" id="CHEBI:30616"/>
        <label>2</label>
        <note>ligand shared between homodimeric partners</note>
    </ligand>
</feature>
<dbReference type="InterPro" id="IPR030665">
    <property type="entry name" value="KaiC"/>
</dbReference>
<dbReference type="InterPro" id="IPR047221">
    <property type="entry name" value="KaiC_N"/>
</dbReference>
<evidence type="ECO:0000256" key="8">
    <source>
        <dbReference type="ARBA" id="ARBA00022801"/>
    </source>
</evidence>
<evidence type="ECO:0000313" key="18">
    <source>
        <dbReference type="Proteomes" id="UP000654482"/>
    </source>
</evidence>
<dbReference type="InterPro" id="IPR051347">
    <property type="entry name" value="Circadian_clock_KaiC-rel"/>
</dbReference>
<evidence type="ECO:0000313" key="17">
    <source>
        <dbReference type="EMBL" id="MBE9116714.1"/>
    </source>
</evidence>
<feature type="binding site" evidence="15">
    <location>
        <position position="292"/>
    </location>
    <ligand>
        <name>ATP</name>
        <dbReference type="ChEBI" id="CHEBI:30616"/>
        <label>2</label>
        <note>ligand shared between homodimeric partners</note>
    </ligand>
</feature>
<dbReference type="HAMAP" id="MF_01836">
    <property type="entry name" value="KaiC"/>
    <property type="match status" value="1"/>
</dbReference>
<dbReference type="InterPro" id="IPR010624">
    <property type="entry name" value="KaiC_dom"/>
</dbReference>
<dbReference type="Pfam" id="PF06745">
    <property type="entry name" value="ATPase"/>
    <property type="match status" value="2"/>
</dbReference>
<feature type="binding site" evidence="15">
    <location>
        <position position="54"/>
    </location>
    <ligand>
        <name>Mg(2+)</name>
        <dbReference type="ChEBI" id="CHEBI:18420"/>
        <label>1</label>
    </ligand>
</feature>
<dbReference type="GO" id="GO:0042752">
    <property type="term" value="P:regulation of circadian rhythm"/>
    <property type="evidence" value="ECO:0007669"/>
    <property type="project" value="InterPro"/>
</dbReference>
<keyword evidence="11 15" id="KW-0805">Transcription regulation</keyword>
<dbReference type="PANTHER" id="PTHR42926">
    <property type="match status" value="1"/>
</dbReference>
<evidence type="ECO:0000256" key="12">
    <source>
        <dbReference type="ARBA" id="ARBA00023108"/>
    </source>
</evidence>
<keyword evidence="6 15" id="KW-0547">Nucleotide-binding</keyword>
<dbReference type="AlphaFoldDB" id="A0A8J7DYV9"/>
<keyword evidence="5 15" id="KW-0677">Repeat</keyword>
<dbReference type="PANTHER" id="PTHR42926:SF1">
    <property type="entry name" value="CIRCADIAN CLOCK OSCILLATOR PROTEIN KAIC 1"/>
    <property type="match status" value="1"/>
</dbReference>
<feature type="domain" description="KaiC" evidence="16">
    <location>
        <begin position="262"/>
        <end position="494"/>
    </location>
</feature>
<evidence type="ECO:0000256" key="9">
    <source>
        <dbReference type="ARBA" id="ARBA00022840"/>
    </source>
</evidence>
<evidence type="ECO:0000256" key="4">
    <source>
        <dbReference type="ARBA" id="ARBA00022723"/>
    </source>
</evidence>
<evidence type="ECO:0000256" key="10">
    <source>
        <dbReference type="ARBA" id="ARBA00022842"/>
    </source>
</evidence>
<feature type="binding site" evidence="15">
    <location>
        <position position="295"/>
    </location>
    <ligand>
        <name>ATP</name>
        <dbReference type="ChEBI" id="CHEBI:30616"/>
        <label>2</label>
        <note>ligand shared between homodimeric partners</note>
    </ligand>
</feature>
<dbReference type="InterPro" id="IPR047222">
    <property type="entry name" value="KaiC_C"/>
</dbReference>
<dbReference type="CDD" id="cd19484">
    <property type="entry name" value="KaiC_C"/>
    <property type="match status" value="1"/>
</dbReference>
<comment type="caution">
    <text evidence="15">Lacks conserved residue(s) required for the propagation of feature annotation.</text>
</comment>
<dbReference type="GO" id="GO:0003677">
    <property type="term" value="F:DNA binding"/>
    <property type="evidence" value="ECO:0007669"/>
    <property type="project" value="InterPro"/>
</dbReference>
<evidence type="ECO:0000256" key="15">
    <source>
        <dbReference type="HAMAP-Rule" id="MF_01836"/>
    </source>
</evidence>
<evidence type="ECO:0000259" key="16">
    <source>
        <dbReference type="PROSITE" id="PS51146"/>
    </source>
</evidence>
<feature type="modified residue" description="Phosphoserine; by autocatalysis" evidence="15">
    <location>
        <position position="432"/>
    </location>
</feature>
<feature type="binding site" evidence="15">
    <location>
        <position position="319"/>
    </location>
    <ligand>
        <name>Mg(2+)</name>
        <dbReference type="ChEBI" id="CHEBI:18420"/>
        <label>2</label>
    </ligand>
</feature>
<comment type="similarity">
    <text evidence="14 15">Belongs to the KaiC family.</text>
</comment>
<dbReference type="InterPro" id="IPR014774">
    <property type="entry name" value="KaiC-like_dom"/>
</dbReference>
<evidence type="ECO:0000256" key="7">
    <source>
        <dbReference type="ARBA" id="ARBA00022777"/>
    </source>
</evidence>
<evidence type="ECO:0000256" key="5">
    <source>
        <dbReference type="ARBA" id="ARBA00022737"/>
    </source>
</evidence>
<dbReference type="FunFam" id="3.40.50.300:FF:001364">
    <property type="entry name" value="Circadian clock protein kinase KaiC"/>
    <property type="match status" value="1"/>
</dbReference>
<proteinExistence type="inferred from homology"/>
<evidence type="ECO:0000256" key="1">
    <source>
        <dbReference type="ARBA" id="ARBA00022527"/>
    </source>
</evidence>
<feature type="modified residue" description="Phosphothreonine; by autocatalysis" evidence="15">
    <location>
        <position position="433"/>
    </location>
</feature>
<feature type="binding site" evidence="15">
    <location>
        <position position="460"/>
    </location>
    <ligand>
        <name>ATP</name>
        <dbReference type="ChEBI" id="CHEBI:30616"/>
        <label>2</label>
        <note>ligand shared between homodimeric partners</note>
    </ligand>
</feature>
<feature type="binding site" evidence="15">
    <location>
        <position position="54"/>
    </location>
    <ligand>
        <name>ATP</name>
        <dbReference type="ChEBI" id="CHEBI:30616"/>
        <label>1</label>
        <note>ligand shared between homodimeric partners</note>
    </ligand>
</feature>
<dbReference type="GO" id="GO:0000287">
    <property type="term" value="F:magnesium ion binding"/>
    <property type="evidence" value="ECO:0007669"/>
    <property type="project" value="UniProtKB-UniRule"/>
</dbReference>
<feature type="binding site" evidence="15">
    <location>
        <position position="293"/>
    </location>
    <ligand>
        <name>ATP</name>
        <dbReference type="ChEBI" id="CHEBI:30616"/>
        <label>2</label>
        <note>ligand shared between homodimeric partners</note>
    </ligand>
</feature>
<keyword evidence="9 15" id="KW-0067">ATP-binding</keyword>
<name>A0A8J7DYV9_9CYAN</name>
<feature type="binding site" evidence="15">
    <location>
        <position position="452"/>
    </location>
    <ligand>
        <name>ATP</name>
        <dbReference type="ChEBI" id="CHEBI:30616"/>
        <label>2</label>
        <note>ligand shared between homodimeric partners</note>
    </ligand>
</feature>
<dbReference type="CDD" id="cd19485">
    <property type="entry name" value="KaiC-N"/>
    <property type="match status" value="1"/>
</dbReference>
<dbReference type="GO" id="GO:0006355">
    <property type="term" value="P:regulation of DNA-templated transcription"/>
    <property type="evidence" value="ECO:0007669"/>
    <property type="project" value="InterPro"/>
</dbReference>
<dbReference type="NCBIfam" id="TIGR02655">
    <property type="entry name" value="circ_KaiC"/>
    <property type="match status" value="1"/>
</dbReference>
<keyword evidence="13 15" id="KW-0804">Transcription</keyword>
<dbReference type="GO" id="GO:0016787">
    <property type="term" value="F:hydrolase activity"/>
    <property type="evidence" value="ECO:0007669"/>
    <property type="project" value="UniProtKB-KW"/>
</dbReference>
<keyword evidence="10 15" id="KW-0460">Magnesium</keyword>
<evidence type="ECO:0000256" key="14">
    <source>
        <dbReference type="ARBA" id="ARBA00060791"/>
    </source>
</evidence>
<dbReference type="EMBL" id="JADEWZ010000016">
    <property type="protein sequence ID" value="MBE9116714.1"/>
    <property type="molecule type" value="Genomic_DNA"/>
</dbReference>
<dbReference type="GO" id="GO:0007623">
    <property type="term" value="P:circadian rhythm"/>
    <property type="evidence" value="ECO:0007669"/>
    <property type="project" value="UniProtKB-UniRule"/>
</dbReference>
<feature type="binding site" evidence="15">
    <location>
        <position position="296"/>
    </location>
    <ligand>
        <name>Mg(2+)</name>
        <dbReference type="ChEBI" id="CHEBI:18420"/>
        <label>2</label>
    </ligand>
</feature>
<evidence type="ECO:0000256" key="13">
    <source>
        <dbReference type="ARBA" id="ARBA00023163"/>
    </source>
</evidence>
<dbReference type="InterPro" id="IPR027417">
    <property type="entry name" value="P-loop_NTPase"/>
</dbReference>
<feature type="binding site" evidence="15">
    <location>
        <position position="50"/>
    </location>
    <ligand>
        <name>ATP</name>
        <dbReference type="ChEBI" id="CHEBI:30616"/>
        <label>1</label>
        <note>ligand shared between homodimeric partners</note>
    </ligand>
</feature>
<gene>
    <name evidence="15 17" type="primary">kaiC</name>
    <name evidence="17" type="ORF">IQ249_12465</name>
</gene>
<feature type="binding site" evidence="15">
    <location>
        <position position="294"/>
    </location>
    <ligand>
        <name>ATP</name>
        <dbReference type="ChEBI" id="CHEBI:30616"/>
        <label>2</label>
        <note>ligand shared between homodimeric partners</note>
    </ligand>
</feature>
<dbReference type="PIRSF" id="PIRSF039117">
    <property type="entry name" value="KaiC"/>
    <property type="match status" value="1"/>
</dbReference>
<keyword evidence="3 15" id="KW-0808">Transferase</keyword>
<evidence type="ECO:0000256" key="2">
    <source>
        <dbReference type="ARBA" id="ARBA00022553"/>
    </source>
</evidence>
<feature type="binding site" evidence="15">
    <location>
        <position position="459"/>
    </location>
    <ligand>
        <name>ATP</name>
        <dbReference type="ChEBI" id="CHEBI:30616"/>
        <label>2</label>
        <note>ligand shared between homodimeric partners</note>
    </ligand>
</feature>
<keyword evidence="4 15" id="KW-0479">Metal-binding</keyword>
<dbReference type="GO" id="GO:0005524">
    <property type="term" value="F:ATP binding"/>
    <property type="evidence" value="ECO:0007669"/>
    <property type="project" value="UniProtKB-UniRule"/>
</dbReference>
<keyword evidence="7 15" id="KW-0418">Kinase</keyword>
<feature type="binding site" evidence="15">
    <location>
        <position position="225"/>
    </location>
    <ligand>
        <name>ATP</name>
        <dbReference type="ChEBI" id="CHEBI:30616"/>
        <label>1</label>
        <note>ligand shared between homodimeric partners</note>
    </ligand>
</feature>
<dbReference type="PROSITE" id="PS51146">
    <property type="entry name" value="KAIC"/>
    <property type="match status" value="2"/>
</dbReference>
<feature type="binding site" evidence="15">
    <location>
        <position position="458"/>
    </location>
    <ligand>
        <name>ATP</name>
        <dbReference type="ChEBI" id="CHEBI:30616"/>
        <label>2</label>
        <note>ligand shared between homodimeric partners</note>
    </ligand>
</feature>
<feature type="binding site" evidence="15">
    <location>
        <position position="229"/>
    </location>
    <ligand>
        <name>ATP</name>
        <dbReference type="ChEBI" id="CHEBI:30616"/>
        <label>1</label>
        <note>ligand shared between homodimeric partners</note>
    </ligand>
</feature>
<dbReference type="Gene3D" id="3.40.50.300">
    <property type="entry name" value="P-loop containing nucleotide triphosphate hydrolases"/>
    <property type="match status" value="2"/>
</dbReference>
<organism evidence="17 18">
    <name type="scientific">Lusitaniella coriacea LEGE 07157</name>
    <dbReference type="NCBI Taxonomy" id="945747"/>
    <lineage>
        <taxon>Bacteria</taxon>
        <taxon>Bacillati</taxon>
        <taxon>Cyanobacteriota</taxon>
        <taxon>Cyanophyceae</taxon>
        <taxon>Spirulinales</taxon>
        <taxon>Lusitaniellaceae</taxon>
        <taxon>Lusitaniella</taxon>
    </lineage>
</organism>
<comment type="caution">
    <text evidence="17">The sequence shown here is derived from an EMBL/GenBank/DDBJ whole genome shotgun (WGS) entry which is preliminary data.</text>
</comment>
<dbReference type="GO" id="GO:0004674">
    <property type="term" value="F:protein serine/threonine kinase activity"/>
    <property type="evidence" value="ECO:0007669"/>
    <property type="project" value="UniProtKB-KW"/>
</dbReference>